<accession>G0P1L4</accession>
<dbReference type="AlphaFoldDB" id="G0P1L4"/>
<evidence type="ECO:0000313" key="2">
    <source>
        <dbReference type="Proteomes" id="UP000008068"/>
    </source>
</evidence>
<dbReference type="InParanoid" id="G0P1L4"/>
<dbReference type="HOGENOM" id="CLU_2429018_0_0_1"/>
<organism evidence="2">
    <name type="scientific">Caenorhabditis brenneri</name>
    <name type="common">Nematode worm</name>
    <dbReference type="NCBI Taxonomy" id="135651"/>
    <lineage>
        <taxon>Eukaryota</taxon>
        <taxon>Metazoa</taxon>
        <taxon>Ecdysozoa</taxon>
        <taxon>Nematoda</taxon>
        <taxon>Chromadorea</taxon>
        <taxon>Rhabditida</taxon>
        <taxon>Rhabditina</taxon>
        <taxon>Rhabditomorpha</taxon>
        <taxon>Rhabditoidea</taxon>
        <taxon>Rhabditidae</taxon>
        <taxon>Peloderinae</taxon>
        <taxon>Caenorhabditis</taxon>
    </lineage>
</organism>
<dbReference type="Proteomes" id="UP000008068">
    <property type="component" value="Unassembled WGS sequence"/>
</dbReference>
<dbReference type="EMBL" id="GL380015">
    <property type="protein sequence ID" value="EGT42398.1"/>
    <property type="molecule type" value="Genomic_DNA"/>
</dbReference>
<gene>
    <name evidence="1" type="ORF">CAEBREN_17521</name>
</gene>
<evidence type="ECO:0000313" key="1">
    <source>
        <dbReference type="EMBL" id="EGT42398.1"/>
    </source>
</evidence>
<protein>
    <submittedName>
        <fullName evidence="1">Uncharacterized protein</fullName>
    </submittedName>
</protein>
<reference evidence="2" key="1">
    <citation type="submission" date="2011-07" db="EMBL/GenBank/DDBJ databases">
        <authorList>
            <consortium name="Caenorhabditis brenneri Sequencing and Analysis Consortium"/>
            <person name="Wilson R.K."/>
        </authorList>
    </citation>
    <scope>NUCLEOTIDE SEQUENCE [LARGE SCALE GENOMIC DNA]</scope>
    <source>
        <strain evidence="2">PB2801</strain>
    </source>
</reference>
<keyword evidence="2" id="KW-1185">Reference proteome</keyword>
<name>G0P1L4_CAEBE</name>
<proteinExistence type="predicted"/>
<sequence>MAEFNFLKYCKLTLTVAGYPSSAQVEILELGDVLRNVVEANAEVRGANATAGAGTPDEGNVAQLLKSLGMENFATLGTHFTTTENVLQTQE</sequence>